<reference evidence="2" key="1">
    <citation type="journal article" date="2020" name="Phytopathology">
        <title>Genome Sequence Resources of Colletotrichum truncatum, C. plurivorum, C. musicola, and C. sojae: Four Species Pathogenic to Soybean (Glycine max).</title>
        <authorList>
            <person name="Rogerio F."/>
            <person name="Boufleur T.R."/>
            <person name="Ciampi-Guillardi M."/>
            <person name="Sukno S.A."/>
            <person name="Thon M.R."/>
            <person name="Massola Junior N.S."/>
            <person name="Baroncelli R."/>
        </authorList>
    </citation>
    <scope>NUCLEOTIDE SEQUENCE</scope>
    <source>
        <strain evidence="2">LFN0074</strain>
    </source>
</reference>
<proteinExistence type="predicted"/>
<evidence type="ECO:0000313" key="3">
    <source>
        <dbReference type="Proteomes" id="UP000639643"/>
    </source>
</evidence>
<name>A0A8H6J6M6_9PEZI</name>
<feature type="region of interest" description="Disordered" evidence="1">
    <location>
        <begin position="85"/>
        <end position="110"/>
    </location>
</feature>
<keyword evidence="3" id="KW-1185">Reference proteome</keyword>
<protein>
    <submittedName>
        <fullName evidence="2">Uncharacterized protein</fullName>
    </submittedName>
</protein>
<accession>A0A8H6J6M6</accession>
<organism evidence="2 3">
    <name type="scientific">Colletotrichum musicola</name>
    <dbReference type="NCBI Taxonomy" id="2175873"/>
    <lineage>
        <taxon>Eukaryota</taxon>
        <taxon>Fungi</taxon>
        <taxon>Dikarya</taxon>
        <taxon>Ascomycota</taxon>
        <taxon>Pezizomycotina</taxon>
        <taxon>Sordariomycetes</taxon>
        <taxon>Hypocreomycetidae</taxon>
        <taxon>Glomerellales</taxon>
        <taxon>Glomerellaceae</taxon>
        <taxon>Colletotrichum</taxon>
        <taxon>Colletotrichum orchidearum species complex</taxon>
    </lineage>
</organism>
<gene>
    <name evidence="2" type="ORF">CMUS01_14113</name>
</gene>
<sequence length="140" mass="15157">MSLLLFLSLRRTSGRLFRRAYRPLPLCELFRAGHDSICSAHHRGPPRTSAGLVDGIIKVSSSRPTVAIRTALWLAARVRGPHPRWRQLGPAPASSVAPAPDPVCGGSGDGSSTKYRYAECPSAAVQVRTTTDFSDIRDYG</sequence>
<dbReference type="EMBL" id="WIGM01000974">
    <property type="protein sequence ID" value="KAF6807477.1"/>
    <property type="molecule type" value="Genomic_DNA"/>
</dbReference>
<comment type="caution">
    <text evidence="2">The sequence shown here is derived from an EMBL/GenBank/DDBJ whole genome shotgun (WGS) entry which is preliminary data.</text>
</comment>
<evidence type="ECO:0000313" key="2">
    <source>
        <dbReference type="EMBL" id="KAF6807477.1"/>
    </source>
</evidence>
<evidence type="ECO:0000256" key="1">
    <source>
        <dbReference type="SAM" id="MobiDB-lite"/>
    </source>
</evidence>
<dbReference type="Proteomes" id="UP000639643">
    <property type="component" value="Unassembled WGS sequence"/>
</dbReference>
<dbReference type="AlphaFoldDB" id="A0A8H6J6M6"/>